<dbReference type="AlphaFoldDB" id="A0A6A4I9U0"/>
<dbReference type="GO" id="GO:0003700">
    <property type="term" value="F:DNA-binding transcription factor activity"/>
    <property type="evidence" value="ECO:0007669"/>
    <property type="project" value="InterPro"/>
</dbReference>
<dbReference type="PROSITE" id="PS00036">
    <property type="entry name" value="BZIP_BASIC"/>
    <property type="match status" value="1"/>
</dbReference>
<keyword evidence="4" id="KW-1185">Reference proteome</keyword>
<dbReference type="SUPFAM" id="SSF57959">
    <property type="entry name" value="Leucine zipper domain"/>
    <property type="match status" value="1"/>
</dbReference>
<evidence type="ECO:0000313" key="3">
    <source>
        <dbReference type="EMBL" id="KAE9406088.1"/>
    </source>
</evidence>
<reference evidence="3" key="1">
    <citation type="journal article" date="2019" name="Environ. Microbiol.">
        <title>Fungal ecological strategies reflected in gene transcription - a case study of two litter decomposers.</title>
        <authorList>
            <person name="Barbi F."/>
            <person name="Kohler A."/>
            <person name="Barry K."/>
            <person name="Baskaran P."/>
            <person name="Daum C."/>
            <person name="Fauchery L."/>
            <person name="Ihrmark K."/>
            <person name="Kuo A."/>
            <person name="LaButti K."/>
            <person name="Lipzen A."/>
            <person name="Morin E."/>
            <person name="Grigoriev I.V."/>
            <person name="Henrissat B."/>
            <person name="Lindahl B."/>
            <person name="Martin F."/>
        </authorList>
    </citation>
    <scope>NUCLEOTIDE SEQUENCE</scope>
    <source>
        <strain evidence="3">JB14</strain>
    </source>
</reference>
<evidence type="ECO:0000259" key="2">
    <source>
        <dbReference type="PROSITE" id="PS00036"/>
    </source>
</evidence>
<gene>
    <name evidence="3" type="ORF">BT96DRAFT_280455</name>
</gene>
<dbReference type="Pfam" id="PF07716">
    <property type="entry name" value="bZIP_2"/>
    <property type="match status" value="1"/>
</dbReference>
<sequence length="250" mass="27893">MEISILRPMDDSPFISDLNTPIMDQIDDFDHSIVDPNSGWMIGEAPLFNDSSLSYYQSETAAKEPPPAELDVLNSAKLYSFSPSTPALEDFHSPLTQPVHSPAIRPAPSLYSSARVPRSGDVQLNRSYSNRGRNKSRPPSGTATGTRRDLTPASMVPLDAPTQTRNYVLPSSTSRKDNPLHAQKRSHSQAFSQAQEQDELTEEAPPGPNATEIEHIAWRRRQNTIAARKSRRRKLEHQLNLEAENKELRG</sequence>
<feature type="compositionally biased region" description="Polar residues" evidence="1">
    <location>
        <begin position="122"/>
        <end position="145"/>
    </location>
</feature>
<dbReference type="CDD" id="cd12193">
    <property type="entry name" value="bZIP_GCN4"/>
    <property type="match status" value="1"/>
</dbReference>
<feature type="region of interest" description="Disordered" evidence="1">
    <location>
        <begin position="89"/>
        <end position="218"/>
    </location>
</feature>
<evidence type="ECO:0000313" key="4">
    <source>
        <dbReference type="Proteomes" id="UP000799118"/>
    </source>
</evidence>
<name>A0A6A4I9U0_9AGAR</name>
<dbReference type="OrthoDB" id="2257100at2759"/>
<protein>
    <recommendedName>
        <fullName evidence="2">BZIP domain-containing protein</fullName>
    </recommendedName>
</protein>
<accession>A0A6A4I9U0</accession>
<evidence type="ECO:0000256" key="1">
    <source>
        <dbReference type="SAM" id="MobiDB-lite"/>
    </source>
</evidence>
<dbReference type="Gene3D" id="3.30.160.60">
    <property type="entry name" value="Classic Zinc Finger"/>
    <property type="match status" value="1"/>
</dbReference>
<dbReference type="Proteomes" id="UP000799118">
    <property type="component" value="Unassembled WGS sequence"/>
</dbReference>
<dbReference type="EMBL" id="ML769404">
    <property type="protein sequence ID" value="KAE9406088.1"/>
    <property type="molecule type" value="Genomic_DNA"/>
</dbReference>
<organism evidence="3 4">
    <name type="scientific">Gymnopus androsaceus JB14</name>
    <dbReference type="NCBI Taxonomy" id="1447944"/>
    <lineage>
        <taxon>Eukaryota</taxon>
        <taxon>Fungi</taxon>
        <taxon>Dikarya</taxon>
        <taxon>Basidiomycota</taxon>
        <taxon>Agaricomycotina</taxon>
        <taxon>Agaricomycetes</taxon>
        <taxon>Agaricomycetidae</taxon>
        <taxon>Agaricales</taxon>
        <taxon>Marasmiineae</taxon>
        <taxon>Omphalotaceae</taxon>
        <taxon>Gymnopus</taxon>
    </lineage>
</organism>
<proteinExistence type="predicted"/>
<dbReference type="InterPro" id="IPR046347">
    <property type="entry name" value="bZIP_sf"/>
</dbReference>
<feature type="compositionally biased region" description="Polar residues" evidence="1">
    <location>
        <begin position="161"/>
        <end position="173"/>
    </location>
</feature>
<dbReference type="InterPro" id="IPR004827">
    <property type="entry name" value="bZIP"/>
</dbReference>
<feature type="domain" description="BZIP" evidence="2">
    <location>
        <begin position="219"/>
        <end position="233"/>
    </location>
</feature>